<protein>
    <submittedName>
        <fullName evidence="5">Alkaline phosphatase</fullName>
    </submittedName>
</protein>
<evidence type="ECO:0000256" key="1">
    <source>
        <dbReference type="ARBA" id="ARBA00022553"/>
    </source>
</evidence>
<feature type="binding site" evidence="3">
    <location>
        <position position="503"/>
    </location>
    <ligand>
        <name>Mg(2+)</name>
        <dbReference type="ChEBI" id="CHEBI:18420"/>
    </ligand>
</feature>
<keyword evidence="1" id="KW-0597">Phosphoprotein</keyword>
<evidence type="ECO:0000313" key="6">
    <source>
        <dbReference type="Proteomes" id="UP000280296"/>
    </source>
</evidence>
<dbReference type="InterPro" id="IPR017850">
    <property type="entry name" value="Alkaline_phosphatase_core_sf"/>
</dbReference>
<feature type="signal peptide" evidence="4">
    <location>
        <begin position="1"/>
        <end position="24"/>
    </location>
</feature>
<dbReference type="EMBL" id="RYZH01000057">
    <property type="protein sequence ID" value="RUL83656.1"/>
    <property type="molecule type" value="Genomic_DNA"/>
</dbReference>
<feature type="active site" description="Phosphoserine intermediate" evidence="2">
    <location>
        <position position="264"/>
    </location>
</feature>
<feature type="binding site" evidence="3">
    <location>
        <position position="317"/>
    </location>
    <ligand>
        <name>Mg(2+)</name>
        <dbReference type="ChEBI" id="CHEBI:18420"/>
    </ligand>
</feature>
<organism evidence="5 6">
    <name type="scientific">Tautonia sociabilis</name>
    <dbReference type="NCBI Taxonomy" id="2080755"/>
    <lineage>
        <taxon>Bacteria</taxon>
        <taxon>Pseudomonadati</taxon>
        <taxon>Planctomycetota</taxon>
        <taxon>Planctomycetia</taxon>
        <taxon>Isosphaerales</taxon>
        <taxon>Isosphaeraceae</taxon>
        <taxon>Tautonia</taxon>
    </lineage>
</organism>
<feature type="binding site" evidence="3">
    <location>
        <position position="315"/>
    </location>
    <ligand>
        <name>Mg(2+)</name>
        <dbReference type="ChEBI" id="CHEBI:18420"/>
    </ligand>
</feature>
<dbReference type="Proteomes" id="UP000280296">
    <property type="component" value="Unassembled WGS sequence"/>
</dbReference>
<comment type="cofactor">
    <cofactor evidence="3">
        <name>Zn(2+)</name>
        <dbReference type="ChEBI" id="CHEBI:29105"/>
    </cofactor>
    <text evidence="3">Binds 2 Zn(2+) ions.</text>
</comment>
<feature type="binding site" evidence="3">
    <location>
        <position position="508"/>
    </location>
    <ligand>
        <name>Zn(2+)</name>
        <dbReference type="ChEBI" id="CHEBI:29105"/>
        <label>2</label>
    </ligand>
</feature>
<keyword evidence="4" id="KW-0732">Signal</keyword>
<gene>
    <name evidence="5" type="ORF">TsocGM_21725</name>
</gene>
<dbReference type="PANTHER" id="PTHR11596">
    <property type="entry name" value="ALKALINE PHOSPHATASE"/>
    <property type="match status" value="1"/>
</dbReference>
<dbReference type="AlphaFoldDB" id="A0A432MEB1"/>
<dbReference type="GO" id="GO:0046872">
    <property type="term" value="F:metal ion binding"/>
    <property type="evidence" value="ECO:0007669"/>
    <property type="project" value="UniProtKB-KW"/>
</dbReference>
<comment type="cofactor">
    <cofactor evidence="3">
        <name>Mg(2+)</name>
        <dbReference type="ChEBI" id="CHEBI:18420"/>
    </cofactor>
    <text evidence="3">Binds 1 Mg(2+) ion.</text>
</comment>
<feature type="binding site" evidence="3">
    <location>
        <position position="554"/>
    </location>
    <ligand>
        <name>Zn(2+)</name>
        <dbReference type="ChEBI" id="CHEBI:29105"/>
        <label>2</label>
    </ligand>
</feature>
<sequence length="571" mass="60804">MPRVSIRRRAAVVLGLAAIIPGSAAPADDPIKVLQAEAIATKDTRADRPYHFGSQGPGDVFSNHASHTNRLVPVITLGRPVDLASITGENSLYRDAERLELTYGRLPANTLNPQAEYGDQSDLYRLQKRAVERGAKHLFVVLFDGMDWPTLEAAAIVKSGDEGVCRAFRVPDLGPEFSGDGTLAVGSVVTSPTHAEGITDVDRQTVSFPPDVLQGGYDPRFAGQNPWDAPELDAPGYLRGQSATPAERERVRQLGGELHAYTDSAASAAEIASGVKSYNDSINVGPDGSFLTPLFHDLQRQGWKVGTVSSVPFNHASPAAMYARNVHRDDYQDLARDMLGLRSIAVDRGAPEVPGLDVVIGTGFGDSQAADAERLRRAQGANAVSGNRYLADADLQAIDSRNGGSYVVALRTEGRNGDEVLAEAARQAVDQGLRLFGFFGTSFGHLPFQTADGAYDPAPGLSGRAEEYSAADIAENPTLAEMTEAALAVLGAEPGRPFALFLEAGDVDWALHDNNLDNAIGAVFSGEAAIRTLISWVEANSSWDESALIITADHGHYLVLDDPSALVPGDR</sequence>
<keyword evidence="3" id="KW-0862">Zinc</keyword>
<evidence type="ECO:0000313" key="5">
    <source>
        <dbReference type="EMBL" id="RUL83656.1"/>
    </source>
</evidence>
<evidence type="ECO:0000256" key="4">
    <source>
        <dbReference type="SAM" id="SignalP"/>
    </source>
</evidence>
<feature type="chain" id="PRO_5019128073" evidence="4">
    <location>
        <begin position="25"/>
        <end position="571"/>
    </location>
</feature>
<dbReference type="PANTHER" id="PTHR11596:SF5">
    <property type="entry name" value="ALKALINE PHOSPHATASE"/>
    <property type="match status" value="1"/>
</dbReference>
<keyword evidence="3" id="KW-0460">Magnesium</keyword>
<dbReference type="GO" id="GO:0004035">
    <property type="term" value="F:alkaline phosphatase activity"/>
    <property type="evidence" value="ECO:0007669"/>
    <property type="project" value="TreeGrafter"/>
</dbReference>
<proteinExistence type="predicted"/>
<comment type="caution">
    <text evidence="5">The sequence shown here is derived from an EMBL/GenBank/DDBJ whole genome shotgun (WGS) entry which is preliminary data.</text>
</comment>
<name>A0A432MEB1_9BACT</name>
<feature type="binding site" evidence="3">
    <location>
        <position position="512"/>
    </location>
    <ligand>
        <name>Zn(2+)</name>
        <dbReference type="ChEBI" id="CHEBI:29105"/>
        <label>2</label>
    </ligand>
</feature>
<evidence type="ECO:0000256" key="2">
    <source>
        <dbReference type="PIRSR" id="PIRSR601952-1"/>
    </source>
</evidence>
<keyword evidence="6" id="KW-1185">Reference proteome</keyword>
<reference evidence="5 6" key="2">
    <citation type="submission" date="2019-01" db="EMBL/GenBank/DDBJ databases">
        <title>Tautonia sociabilis, a novel thermotolerant planctomycete of Isosphaeraceae family, isolated from a 4000 m deep subterranean habitat.</title>
        <authorList>
            <person name="Kovaleva O.L."/>
            <person name="Elcheninov A.G."/>
            <person name="Van Heerden E."/>
            <person name="Toshchakov S.V."/>
            <person name="Novikov A."/>
            <person name="Bonch-Osmolovskaya E.A."/>
            <person name="Kublanov I.V."/>
        </authorList>
    </citation>
    <scope>NUCLEOTIDE SEQUENCE [LARGE SCALE GENOMIC DNA]</scope>
    <source>
        <strain evidence="5 6">GM2012</strain>
    </source>
</reference>
<dbReference type="InterPro" id="IPR001952">
    <property type="entry name" value="Alkaline_phosphatase"/>
</dbReference>
<feature type="binding site" evidence="3">
    <location>
        <position position="553"/>
    </location>
    <ligand>
        <name>Zn(2+)</name>
        <dbReference type="ChEBI" id="CHEBI:29105"/>
        <label>2</label>
    </ligand>
</feature>
<accession>A0A432MEB1</accession>
<dbReference type="RefSeq" id="WP_126727563.1">
    <property type="nucleotide sequence ID" value="NZ_RYZH01000057.1"/>
</dbReference>
<dbReference type="Gene3D" id="3.40.720.10">
    <property type="entry name" value="Alkaline Phosphatase, subunit A"/>
    <property type="match status" value="1"/>
</dbReference>
<keyword evidence="3" id="KW-0479">Metal-binding</keyword>
<evidence type="ECO:0000256" key="3">
    <source>
        <dbReference type="PIRSR" id="PIRSR601952-2"/>
    </source>
</evidence>
<reference evidence="5 6" key="1">
    <citation type="submission" date="2018-12" db="EMBL/GenBank/DDBJ databases">
        <authorList>
            <person name="Toschakov S.V."/>
        </authorList>
    </citation>
    <scope>NUCLEOTIDE SEQUENCE [LARGE SCALE GENOMIC DNA]</scope>
    <source>
        <strain evidence="5 6">GM2012</strain>
    </source>
</reference>
<dbReference type="OrthoDB" id="9794455at2"/>
<dbReference type="SUPFAM" id="SSF53649">
    <property type="entry name" value="Alkaline phosphatase-like"/>
    <property type="match status" value="1"/>
</dbReference>
<dbReference type="Pfam" id="PF00245">
    <property type="entry name" value="Alk_phosphatase"/>
    <property type="match status" value="1"/>
</dbReference>